<dbReference type="KEGG" id="mtuc:J113_00640"/>
<evidence type="ECO:0000313" key="3">
    <source>
        <dbReference type="Proteomes" id="UP000013548"/>
    </source>
</evidence>
<organism evidence="2 3">
    <name type="scientific">Mycobacterium tuberculosis CAS/NITR204</name>
    <dbReference type="NCBI Taxonomy" id="1310114"/>
    <lineage>
        <taxon>Bacteria</taxon>
        <taxon>Bacillati</taxon>
        <taxon>Actinomycetota</taxon>
        <taxon>Actinomycetes</taxon>
        <taxon>Mycobacteriales</taxon>
        <taxon>Mycobacteriaceae</taxon>
        <taxon>Mycobacterium</taxon>
        <taxon>Mycobacterium tuberculosis complex</taxon>
    </lineage>
</organism>
<protein>
    <submittedName>
        <fullName evidence="2">Uncharacterized protein</fullName>
    </submittedName>
</protein>
<gene>
    <name evidence="2" type="ORF">J113_00640</name>
</gene>
<evidence type="ECO:0000313" key="2">
    <source>
        <dbReference type="EMBL" id="AGL25559.1"/>
    </source>
</evidence>
<dbReference type="EMBL" id="CP005386">
    <property type="protein sequence ID" value="AGL25559.1"/>
    <property type="molecule type" value="Genomic_DNA"/>
</dbReference>
<name>R4M1P0_MYCTX</name>
<dbReference type="BioCyc" id="MTUB1310114:G13A2-105-MONOMER"/>
<evidence type="ECO:0000256" key="1">
    <source>
        <dbReference type="SAM" id="MobiDB-lite"/>
    </source>
</evidence>
<dbReference type="AlphaFoldDB" id="R4M1P0"/>
<reference evidence="2 3" key="1">
    <citation type="journal article" date="2013" name="Genome Announc.">
        <title>Whole-Genome Sequences of Four Clinical Isolates of Mycobacterium tuberculosis from Tamil Nadu, South India.</title>
        <authorList>
            <person name="Narayanan S."/>
            <person name="Deshpande U."/>
        </authorList>
    </citation>
    <scope>NUCLEOTIDE SEQUENCE [LARGE SCALE GENOMIC DNA]</scope>
    <source>
        <strain evidence="2 3">CAS/NITR204</strain>
    </source>
</reference>
<dbReference type="HOGENOM" id="CLU_3397515_0_0_11"/>
<dbReference type="PATRIC" id="fig|1310114.3.peg.141"/>
<proteinExistence type="predicted"/>
<accession>R4M1P0</accession>
<feature type="region of interest" description="Disordered" evidence="1">
    <location>
        <begin position="1"/>
        <end position="31"/>
    </location>
</feature>
<sequence length="31" mass="3182">MRLADQALALGGGGGGQLRGQRFASERPTLP</sequence>
<dbReference type="Proteomes" id="UP000013548">
    <property type="component" value="Chromosome"/>
</dbReference>